<protein>
    <submittedName>
        <fullName evidence="1">Uncharacterized protein</fullName>
    </submittedName>
</protein>
<proteinExistence type="predicted"/>
<dbReference type="OrthoDB" id="4971611at2759"/>
<dbReference type="Gene3D" id="3.10.450.50">
    <property type="match status" value="1"/>
</dbReference>
<sequence>MPNLTSLVTGAELIATGPRTPAQAFYHQYAFAVTVKNLSDRDIPQFYANNAVFHNQNGVDYSGGQIWPWIEQLFAQFEKLSHDLVKVWEIQNDDGTVDLVSHVVRHIWAAGNEGHNPTVSVPLSMVCKISSNNARGTVDGLQFEEVWLYWDTYKLLPYFSEDSILFSAKNIFDDK</sequence>
<keyword evidence="2" id="KW-1185">Reference proteome</keyword>
<accession>A0A9W9KN54</accession>
<reference evidence="1" key="2">
    <citation type="journal article" date="2023" name="IMA Fungus">
        <title>Comparative genomic study of the Penicillium genus elucidates a diverse pangenome and 15 lateral gene transfer events.</title>
        <authorList>
            <person name="Petersen C."/>
            <person name="Sorensen T."/>
            <person name="Nielsen M.R."/>
            <person name="Sondergaard T.E."/>
            <person name="Sorensen J.L."/>
            <person name="Fitzpatrick D.A."/>
            <person name="Frisvad J.C."/>
            <person name="Nielsen K.L."/>
        </authorList>
    </citation>
    <scope>NUCLEOTIDE SEQUENCE</scope>
    <source>
        <strain evidence="1">IBT 30761</strain>
    </source>
</reference>
<gene>
    <name evidence="1" type="ORF">N7532_002178</name>
</gene>
<name>A0A9W9KN54_9EURO</name>
<dbReference type="GeneID" id="81353651"/>
<dbReference type="EMBL" id="JAPQKI010000002">
    <property type="protein sequence ID" value="KAJ5111643.1"/>
    <property type="molecule type" value="Genomic_DNA"/>
</dbReference>
<dbReference type="Proteomes" id="UP001149074">
    <property type="component" value="Unassembled WGS sequence"/>
</dbReference>
<organism evidence="1 2">
    <name type="scientific">Penicillium argentinense</name>
    <dbReference type="NCBI Taxonomy" id="1131581"/>
    <lineage>
        <taxon>Eukaryota</taxon>
        <taxon>Fungi</taxon>
        <taxon>Dikarya</taxon>
        <taxon>Ascomycota</taxon>
        <taxon>Pezizomycotina</taxon>
        <taxon>Eurotiomycetes</taxon>
        <taxon>Eurotiomycetidae</taxon>
        <taxon>Eurotiales</taxon>
        <taxon>Aspergillaceae</taxon>
        <taxon>Penicillium</taxon>
    </lineage>
</organism>
<dbReference type="RefSeq" id="XP_056479713.1">
    <property type="nucleotide sequence ID" value="XM_056614672.1"/>
</dbReference>
<reference evidence="1" key="1">
    <citation type="submission" date="2022-11" db="EMBL/GenBank/DDBJ databases">
        <authorList>
            <person name="Petersen C."/>
        </authorList>
    </citation>
    <scope>NUCLEOTIDE SEQUENCE</scope>
    <source>
        <strain evidence="1">IBT 30761</strain>
    </source>
</reference>
<comment type="caution">
    <text evidence="1">The sequence shown here is derived from an EMBL/GenBank/DDBJ whole genome shotgun (WGS) entry which is preliminary data.</text>
</comment>
<dbReference type="AlphaFoldDB" id="A0A9W9KN54"/>
<evidence type="ECO:0000313" key="1">
    <source>
        <dbReference type="EMBL" id="KAJ5111643.1"/>
    </source>
</evidence>
<evidence type="ECO:0000313" key="2">
    <source>
        <dbReference type="Proteomes" id="UP001149074"/>
    </source>
</evidence>